<dbReference type="Pfam" id="PF22617">
    <property type="entry name" value="HCS_D2"/>
    <property type="match status" value="1"/>
</dbReference>
<gene>
    <name evidence="11" type="primary">nifV</name>
    <name evidence="11" type="ORF">GHC57_17485</name>
</gene>
<evidence type="ECO:0000256" key="2">
    <source>
        <dbReference type="ARBA" id="ARBA00006154"/>
    </source>
</evidence>
<dbReference type="EMBL" id="WIVE01000088">
    <property type="protein sequence ID" value="MQX38312.1"/>
    <property type="molecule type" value="Genomic_DNA"/>
</dbReference>
<dbReference type="InterPro" id="IPR013477">
    <property type="entry name" value="NifV/FrbC"/>
</dbReference>
<dbReference type="Pfam" id="PF00682">
    <property type="entry name" value="HMGL-like"/>
    <property type="match status" value="1"/>
</dbReference>
<keyword evidence="11" id="KW-0012">Acyltransferase</keyword>
<name>A0A7X1ZJ01_9PROT</name>
<evidence type="ECO:0000256" key="3">
    <source>
        <dbReference type="ARBA" id="ARBA00012974"/>
    </source>
</evidence>
<organism evidence="11 12">
    <name type="scientific">Roseospira navarrensis</name>
    <dbReference type="NCBI Taxonomy" id="140058"/>
    <lineage>
        <taxon>Bacteria</taxon>
        <taxon>Pseudomonadati</taxon>
        <taxon>Pseudomonadota</taxon>
        <taxon>Alphaproteobacteria</taxon>
        <taxon>Rhodospirillales</taxon>
        <taxon>Rhodospirillaceae</taxon>
        <taxon>Roseospira</taxon>
    </lineage>
</organism>
<comment type="similarity">
    <text evidence="2 7">Belongs to the alpha-IPM synthase/homocitrate synthase family.</text>
</comment>
<dbReference type="OrthoDB" id="9803573at2"/>
<evidence type="ECO:0000256" key="8">
    <source>
        <dbReference type="RuleBase" id="RU367143"/>
    </source>
</evidence>
<dbReference type="AlphaFoldDB" id="A0A7X1ZJ01"/>
<accession>A0A7X1ZJ01</accession>
<dbReference type="Gene3D" id="3.20.20.70">
    <property type="entry name" value="Aldolase class I"/>
    <property type="match status" value="1"/>
</dbReference>
<dbReference type="Gene3D" id="1.10.238.260">
    <property type="match status" value="1"/>
</dbReference>
<dbReference type="InterPro" id="IPR000891">
    <property type="entry name" value="PYR_CT"/>
</dbReference>
<feature type="region of interest" description="Disordered" evidence="9">
    <location>
        <begin position="390"/>
        <end position="413"/>
    </location>
</feature>
<dbReference type="NCBIfam" id="TIGR02660">
    <property type="entry name" value="nifV_homocitr"/>
    <property type="match status" value="1"/>
</dbReference>
<dbReference type="SUPFAM" id="SSF51569">
    <property type="entry name" value="Aldolase"/>
    <property type="match status" value="1"/>
</dbReference>
<dbReference type="GO" id="GO:0009399">
    <property type="term" value="P:nitrogen fixation"/>
    <property type="evidence" value="ECO:0007669"/>
    <property type="project" value="UniProtKB-UniRule"/>
</dbReference>
<dbReference type="PROSITE" id="PS00816">
    <property type="entry name" value="AIPM_HOMOCIT_SYNTH_2"/>
    <property type="match status" value="1"/>
</dbReference>
<keyword evidence="8" id="KW-0535">Nitrogen fixation</keyword>
<evidence type="ECO:0000256" key="1">
    <source>
        <dbReference type="ARBA" id="ARBA00003050"/>
    </source>
</evidence>
<dbReference type="InterPro" id="IPR013785">
    <property type="entry name" value="Aldolase_TIM"/>
</dbReference>
<evidence type="ECO:0000256" key="5">
    <source>
        <dbReference type="ARBA" id="ARBA00022679"/>
    </source>
</evidence>
<dbReference type="Proteomes" id="UP000434582">
    <property type="component" value="Unassembled WGS sequence"/>
</dbReference>
<evidence type="ECO:0000256" key="9">
    <source>
        <dbReference type="SAM" id="MobiDB-lite"/>
    </source>
</evidence>
<dbReference type="InterPro" id="IPR054691">
    <property type="entry name" value="LeuA/HCS_post-cat"/>
</dbReference>
<evidence type="ECO:0000256" key="4">
    <source>
        <dbReference type="ARBA" id="ARBA00020735"/>
    </source>
</evidence>
<feature type="domain" description="Pyruvate carboxyltransferase" evidence="10">
    <location>
        <begin position="13"/>
        <end position="264"/>
    </location>
</feature>
<dbReference type="RefSeq" id="WP_153346654.1">
    <property type="nucleotide sequence ID" value="NZ_WIVE01000088.1"/>
</dbReference>
<evidence type="ECO:0000313" key="12">
    <source>
        <dbReference type="Proteomes" id="UP000434582"/>
    </source>
</evidence>
<dbReference type="GO" id="GO:0004410">
    <property type="term" value="F:homocitrate synthase activity"/>
    <property type="evidence" value="ECO:0007669"/>
    <property type="project" value="UniProtKB-UniRule"/>
</dbReference>
<dbReference type="CDD" id="cd07939">
    <property type="entry name" value="DRE_TIM_NifV"/>
    <property type="match status" value="1"/>
</dbReference>
<keyword evidence="12" id="KW-1185">Reference proteome</keyword>
<dbReference type="PANTHER" id="PTHR42880:SF1">
    <property type="entry name" value="ISOPROPYLMALATE_HOMOCITRATE_CITRAMALATE SYNTHASE FAMILY PROTEIN"/>
    <property type="match status" value="1"/>
</dbReference>
<dbReference type="PROSITE" id="PS00815">
    <property type="entry name" value="AIPM_HOMOCIT_SYNTH_1"/>
    <property type="match status" value="1"/>
</dbReference>
<protein>
    <recommendedName>
        <fullName evidence="4 8">Homocitrate synthase</fullName>
        <ecNumber evidence="3 8">2.3.3.14</ecNumber>
    </recommendedName>
</protein>
<evidence type="ECO:0000256" key="6">
    <source>
        <dbReference type="ARBA" id="ARBA00048019"/>
    </source>
</evidence>
<evidence type="ECO:0000256" key="7">
    <source>
        <dbReference type="RuleBase" id="RU003523"/>
    </source>
</evidence>
<keyword evidence="5 7" id="KW-0808">Transferase</keyword>
<evidence type="ECO:0000259" key="10">
    <source>
        <dbReference type="PROSITE" id="PS50991"/>
    </source>
</evidence>
<dbReference type="GO" id="GO:0019752">
    <property type="term" value="P:carboxylic acid metabolic process"/>
    <property type="evidence" value="ECO:0007669"/>
    <property type="project" value="UniProtKB-UniRule"/>
</dbReference>
<dbReference type="PROSITE" id="PS50991">
    <property type="entry name" value="PYR_CT"/>
    <property type="match status" value="1"/>
</dbReference>
<comment type="catalytic activity">
    <reaction evidence="6 8">
        <text>acetyl-CoA + 2-oxoglutarate + H2O = (2R)-homocitrate + CoA + H(+)</text>
        <dbReference type="Rhea" id="RHEA:12929"/>
        <dbReference type="ChEBI" id="CHEBI:15377"/>
        <dbReference type="ChEBI" id="CHEBI:15378"/>
        <dbReference type="ChEBI" id="CHEBI:16810"/>
        <dbReference type="ChEBI" id="CHEBI:57287"/>
        <dbReference type="ChEBI" id="CHEBI:57288"/>
        <dbReference type="ChEBI" id="CHEBI:58884"/>
        <dbReference type="EC" id="2.3.3.14"/>
    </reaction>
</comment>
<dbReference type="PANTHER" id="PTHR42880">
    <property type="entry name" value="HOMOCITRATE SYNTHASE"/>
    <property type="match status" value="1"/>
</dbReference>
<dbReference type="InterPro" id="IPR002034">
    <property type="entry name" value="AIPM/Hcit_synth_CS"/>
</dbReference>
<sequence length="413" mass="43051">MTPPRLPDPAPPVVLTDTTLRDGEQTAGVAFTRAEKLAIARALDAAGVPELEVGIPAMGTEEQDDIRAIVALGLTATPFVWCRLSDADLDAGLACGVSMVHVSTPVSDLQIRGKLGRSRAWVLETLDRLVRRARDAGVVVSVGGEDSSRADPGFLARVVETAERAGAKRFRYADTLGLLDPFAARAAFADLRAGTDLELEIHAHDDLGLACANSLAAVRGGATHVSTTVVGLGERAGNAALEEVAVALDALYGRSTGVVTDRLGALAELVAEAAGRPLPAGKSVVGANVFRHESGIHVQGLLRDPITYTGLDPARLGRAHQFVVGKHSGAAGLTHACAALGLTVAPGQATRMVALLRAHYRHTKRPPEAEDLRTWHAVTAMPDPGSAAVTRPAHGIAPHTPASTARPTMERPS</sequence>
<dbReference type="EC" id="2.3.3.14" evidence="3 8"/>
<evidence type="ECO:0000313" key="11">
    <source>
        <dbReference type="EMBL" id="MQX38312.1"/>
    </source>
</evidence>
<reference evidence="11 12" key="1">
    <citation type="submission" date="2019-10" db="EMBL/GenBank/DDBJ databases">
        <title>Draft whole-genome sequence of the purple nonsulfur photosynthetic bacterium Roseospira navarrensis DSM 15114.</title>
        <authorList>
            <person name="Kyndt J.A."/>
            <person name="Meyer T.E."/>
        </authorList>
    </citation>
    <scope>NUCLEOTIDE SEQUENCE [LARGE SCALE GENOMIC DNA]</scope>
    <source>
        <strain evidence="11 12">DSM 15114</strain>
    </source>
</reference>
<proteinExistence type="inferred from homology"/>
<comment type="function">
    <text evidence="1 8">This protein is a Fe-Mo-cofactor biosynthetic component.</text>
</comment>
<comment type="caution">
    <text evidence="11">The sequence shown here is derived from an EMBL/GenBank/DDBJ whole genome shotgun (WGS) entry which is preliminary data.</text>
</comment>